<reference evidence="5 6" key="2">
    <citation type="submission" date="2024-05" db="EMBL/GenBank/DDBJ databases">
        <authorList>
            <person name="Chen Y."/>
            <person name="Shah S."/>
            <person name="Dougan E. K."/>
            <person name="Thang M."/>
            <person name="Chan C."/>
        </authorList>
    </citation>
    <scope>NUCLEOTIDE SEQUENCE [LARGE SCALE GENOMIC DNA]</scope>
</reference>
<organism evidence="4">
    <name type="scientific">Cladocopium goreaui</name>
    <dbReference type="NCBI Taxonomy" id="2562237"/>
    <lineage>
        <taxon>Eukaryota</taxon>
        <taxon>Sar</taxon>
        <taxon>Alveolata</taxon>
        <taxon>Dinophyceae</taxon>
        <taxon>Suessiales</taxon>
        <taxon>Symbiodiniaceae</taxon>
        <taxon>Cladocopium</taxon>
    </lineage>
</organism>
<dbReference type="PROSITE" id="PS51767">
    <property type="entry name" value="PEPTIDASE_A1"/>
    <property type="match status" value="1"/>
</dbReference>
<keyword evidence="6" id="KW-1185">Reference proteome</keyword>
<comment type="similarity">
    <text evidence="1">Belongs to the peptidase A1 family.</text>
</comment>
<evidence type="ECO:0000256" key="2">
    <source>
        <dbReference type="SAM" id="MobiDB-lite"/>
    </source>
</evidence>
<protein>
    <recommendedName>
        <fullName evidence="3">Peptidase A1 domain-containing protein</fullName>
    </recommendedName>
</protein>
<evidence type="ECO:0000313" key="4">
    <source>
        <dbReference type="EMBL" id="CAI3978613.1"/>
    </source>
</evidence>
<dbReference type="GO" id="GO:0005764">
    <property type="term" value="C:lysosome"/>
    <property type="evidence" value="ECO:0007669"/>
    <property type="project" value="TreeGrafter"/>
</dbReference>
<dbReference type="InterPro" id="IPR021109">
    <property type="entry name" value="Peptidase_aspartic_dom_sf"/>
</dbReference>
<dbReference type="EMBL" id="CAMXCT030000424">
    <property type="protein sequence ID" value="CAL4765925.1"/>
    <property type="molecule type" value="Genomic_DNA"/>
</dbReference>
<dbReference type="GO" id="GO:0006508">
    <property type="term" value="P:proteolysis"/>
    <property type="evidence" value="ECO:0007669"/>
    <property type="project" value="InterPro"/>
</dbReference>
<dbReference type="GO" id="GO:0004190">
    <property type="term" value="F:aspartic-type endopeptidase activity"/>
    <property type="evidence" value="ECO:0007669"/>
    <property type="project" value="InterPro"/>
</dbReference>
<dbReference type="OrthoDB" id="472903at2759"/>
<evidence type="ECO:0000256" key="1">
    <source>
        <dbReference type="ARBA" id="ARBA00007447"/>
    </source>
</evidence>
<evidence type="ECO:0000259" key="3">
    <source>
        <dbReference type="PROSITE" id="PS51767"/>
    </source>
</evidence>
<feature type="region of interest" description="Disordered" evidence="2">
    <location>
        <begin position="498"/>
        <end position="543"/>
    </location>
</feature>
<dbReference type="AlphaFoldDB" id="A0A9P1BSH3"/>
<feature type="domain" description="Peptidase A1" evidence="3">
    <location>
        <begin position="1"/>
        <end position="295"/>
    </location>
</feature>
<dbReference type="InterPro" id="IPR033121">
    <property type="entry name" value="PEPTIDASE_A1"/>
</dbReference>
<dbReference type="Gene3D" id="2.40.70.10">
    <property type="entry name" value="Acid Proteases"/>
    <property type="match status" value="4"/>
</dbReference>
<dbReference type="InterPro" id="IPR001461">
    <property type="entry name" value="Aspartic_peptidase_A1"/>
</dbReference>
<dbReference type="Pfam" id="PF00026">
    <property type="entry name" value="Asp"/>
    <property type="match status" value="1"/>
</dbReference>
<reference evidence="4" key="1">
    <citation type="submission" date="2022-10" db="EMBL/GenBank/DDBJ databases">
        <authorList>
            <person name="Chen Y."/>
            <person name="Dougan E. K."/>
            <person name="Chan C."/>
            <person name="Rhodes N."/>
            <person name="Thang M."/>
        </authorList>
    </citation>
    <scope>NUCLEOTIDE SEQUENCE</scope>
</reference>
<dbReference type="Proteomes" id="UP001152797">
    <property type="component" value="Unassembled WGS sequence"/>
</dbReference>
<comment type="caution">
    <text evidence="4">The sequence shown here is derived from an EMBL/GenBank/DDBJ whole genome shotgun (WGS) entry which is preliminary data.</text>
</comment>
<dbReference type="EMBL" id="CAMXCT020000424">
    <property type="protein sequence ID" value="CAL1131988.1"/>
    <property type="molecule type" value="Genomic_DNA"/>
</dbReference>
<proteinExistence type="inferred from homology"/>
<dbReference type="PANTHER" id="PTHR47966">
    <property type="entry name" value="BETA-SITE APP-CLEAVING ENZYME, ISOFORM A-RELATED"/>
    <property type="match status" value="1"/>
</dbReference>
<evidence type="ECO:0000313" key="5">
    <source>
        <dbReference type="EMBL" id="CAL4765925.1"/>
    </source>
</evidence>
<dbReference type="SUPFAM" id="SSF50630">
    <property type="entry name" value="Acid proteases"/>
    <property type="match status" value="2"/>
</dbReference>
<dbReference type="PANTHER" id="PTHR47966:SF45">
    <property type="entry name" value="PEPTIDASE A1 DOMAIN-CONTAINING PROTEIN"/>
    <property type="match status" value="1"/>
</dbReference>
<dbReference type="EMBL" id="CAMXCT010000424">
    <property type="protein sequence ID" value="CAI3978613.1"/>
    <property type="molecule type" value="Genomic_DNA"/>
</dbReference>
<sequence>MWSYFVGFLGQDQVNLGGVVGNAKVGLNMIGNAPLGNMFQSVSTDSGMLGLLPGCFSDQCRGPEDYDDLLSTLARQGKIQRAFTMCFHDGPEGGGKLYLGKPEVPNDATIISLVPLTNGQSPYSPLSTFDGNSYVEFYFGHVMVGSKKVMEWNNMMENFGGYSDTGTPGLMLPSNVYMKIFDELRNGLATDEQCFSLWGYSLQKLQTGGQITVSEVAAECAKPYLKDFEVKLGPGVSITVSKSSFFYETEPCSKQYGISWVSSGSESMIFGTALNYGKSILYDTTDLSAPKMVVLGPAGGCSRDYSAAGAKPLVMKGVPGQVLGRDGTITTDLTVGTPGQEITVQLDTGSQKFMGIHQTCRNLGNCFLVQPVDGKNTALLPGRDFATATCQAQMRDVSRALAQKSCQKVHGKTLCECSSQEDCLSLIMQATSQNVVPHKICAIGRKICGDRVDFEPEHSSTFQPSHFPSYPFLKPPGKQRITAQCHLTHLCARGKRGKAYGRDAMGPSDDSDDRDEGYRDEEDEGPDRDGDDRDDSSDGYDSGYDGYDSATHLSILLSLLASCSCEDCASDVTSHVQVEQGRKDVRRMAQSSKRSKRMTRTVVQPNKLYWQGYGNPMWSYFLGLIGRDRVNFGGVVGNANVGLNMMGNAPMGNTFDSVTSDSGILGLLPGCFSDSCNGPEDYDDLLTTLAREGKMKRAFTMCFNNGPDGGGNLYLGKPEVPKDATIISMAPMNGQQNFYCPMSSFDSQENVEFLFGDVKVGSQNAGEWNEMMMNHQSFSDTGTSETTRFVLRIILLENVMGFERVLDRILSLIRRNLVGWTLAKLLASLLHDTHKLRLALNLLLGYKKDVALADTSQNLGSLPNITTKDRPMMCLTPQGRFLSFVHQRYITGRETCLLQGMPIHRLKLSSVSENVLQSLAGNSMHMRCIMAAICASLKVVSPQKLYTNLDLDLNF</sequence>
<evidence type="ECO:0000313" key="6">
    <source>
        <dbReference type="Proteomes" id="UP001152797"/>
    </source>
</evidence>
<name>A0A9P1BSH3_9DINO</name>
<accession>A0A9P1BSH3</accession>
<gene>
    <name evidence="4" type="ORF">C1SCF055_LOCUS6650</name>
</gene>
<feature type="compositionally biased region" description="Acidic residues" evidence="2">
    <location>
        <begin position="509"/>
        <end position="526"/>
    </location>
</feature>